<keyword evidence="1" id="KW-0812">Transmembrane</keyword>
<evidence type="ECO:0000313" key="3">
    <source>
        <dbReference type="Proteomes" id="UP000179334"/>
    </source>
</evidence>
<sequence length="402" mass="45653">MFSSVREKARKFQHLLTRLDNQPLGKAALVVVLFLDVFILVSIFNGLAQHTGQLTAPNQHIPPLCRAIVIDADWNNTNRLGHLARLVSRHHGNYYVPDERGDKKLQHAVCVPIIRAFKVIRDDEGLARNLGESLKLRQEIHDLRGELERMKGAYDTALLETIARQRQGQANVAALRKETADKTGAMNELARKQRLLETSIEQDSRVRELFALAAGVSGPDRKILRDELRRLNFWYPVKRLGMEMLFLLPLFLVFYLWNSKSITGNRPFQALVSSHLLVVVLIPVFFKLVELVYDVLPRKLLKHVIDILESLKLVAVWHYLLIGVAILTALAMIVLFQKKLFSREKLMQRRIAKSQCHDCGLHLPPDSRYCPGCGAGQYRVCGHCHEPTLVHGKYCLACGQGT</sequence>
<dbReference type="EMBL" id="MFSR01000092">
    <property type="protein sequence ID" value="OGI37398.1"/>
    <property type="molecule type" value="Genomic_DNA"/>
</dbReference>
<organism evidence="2 3">
    <name type="scientific">Candidatus Muproteobacteria bacterium RBG_16_64_10</name>
    <dbReference type="NCBI Taxonomy" id="1817757"/>
    <lineage>
        <taxon>Bacteria</taxon>
        <taxon>Pseudomonadati</taxon>
        <taxon>Pseudomonadota</taxon>
        <taxon>Candidatus Muproteobacteria</taxon>
    </lineage>
</organism>
<reference evidence="2 3" key="1">
    <citation type="journal article" date="2016" name="Nat. Commun.">
        <title>Thousands of microbial genomes shed light on interconnected biogeochemical processes in an aquifer system.</title>
        <authorList>
            <person name="Anantharaman K."/>
            <person name="Brown C.T."/>
            <person name="Hug L.A."/>
            <person name="Sharon I."/>
            <person name="Castelle C.J."/>
            <person name="Probst A.J."/>
            <person name="Thomas B.C."/>
            <person name="Singh A."/>
            <person name="Wilkins M.J."/>
            <person name="Karaoz U."/>
            <person name="Brodie E.L."/>
            <person name="Williams K.H."/>
            <person name="Hubbard S.S."/>
            <person name="Banfield J.F."/>
        </authorList>
    </citation>
    <scope>NUCLEOTIDE SEQUENCE [LARGE SCALE GENOMIC DNA]</scope>
</reference>
<evidence type="ECO:0000256" key="1">
    <source>
        <dbReference type="SAM" id="Phobius"/>
    </source>
</evidence>
<proteinExistence type="predicted"/>
<dbReference type="Proteomes" id="UP000179334">
    <property type="component" value="Unassembled WGS sequence"/>
</dbReference>
<evidence type="ECO:0000313" key="2">
    <source>
        <dbReference type="EMBL" id="OGI37398.1"/>
    </source>
</evidence>
<keyword evidence="1" id="KW-0472">Membrane</keyword>
<feature type="transmembrane region" description="Helical" evidence="1">
    <location>
        <begin position="316"/>
        <end position="336"/>
    </location>
</feature>
<feature type="transmembrane region" description="Helical" evidence="1">
    <location>
        <begin position="270"/>
        <end position="296"/>
    </location>
</feature>
<keyword evidence="1" id="KW-1133">Transmembrane helix</keyword>
<gene>
    <name evidence="2" type="ORF">A2V91_04065</name>
</gene>
<name>A0A1F6SWV3_9PROT</name>
<protein>
    <recommendedName>
        <fullName evidence="4">DZANK-type domain-containing protein</fullName>
    </recommendedName>
</protein>
<feature type="transmembrane region" description="Helical" evidence="1">
    <location>
        <begin position="240"/>
        <end position="258"/>
    </location>
</feature>
<evidence type="ECO:0008006" key="4">
    <source>
        <dbReference type="Google" id="ProtNLM"/>
    </source>
</evidence>
<dbReference type="AlphaFoldDB" id="A0A1F6SWV3"/>
<feature type="transmembrane region" description="Helical" evidence="1">
    <location>
        <begin position="27"/>
        <end position="48"/>
    </location>
</feature>
<comment type="caution">
    <text evidence="2">The sequence shown here is derived from an EMBL/GenBank/DDBJ whole genome shotgun (WGS) entry which is preliminary data.</text>
</comment>
<accession>A0A1F6SWV3</accession>